<reference evidence="5 6" key="1">
    <citation type="submission" date="2020-04" db="EMBL/GenBank/DDBJ databases">
        <title>Gordonia sp. nov. TBRC 11910.</title>
        <authorList>
            <person name="Suriyachadkun C."/>
        </authorList>
    </citation>
    <scope>NUCLEOTIDE SEQUENCE [LARGE SCALE GENOMIC DNA]</scope>
    <source>
        <strain evidence="5 6">TBRC 11910</strain>
    </source>
</reference>
<evidence type="ECO:0000313" key="5">
    <source>
        <dbReference type="EMBL" id="NMN99883.1"/>
    </source>
</evidence>
<name>A0A848KLA7_9ACTN</name>
<dbReference type="AlphaFoldDB" id="A0A848KLA7"/>
<dbReference type="InterPro" id="IPR025736">
    <property type="entry name" value="PucR_C-HTH_dom"/>
</dbReference>
<evidence type="ECO:0000313" key="6">
    <source>
        <dbReference type="Proteomes" id="UP000550729"/>
    </source>
</evidence>
<comment type="similarity">
    <text evidence="1">Belongs to the CdaR family.</text>
</comment>
<dbReference type="EMBL" id="JABBNB010000001">
    <property type="protein sequence ID" value="NMN99883.1"/>
    <property type="molecule type" value="Genomic_DNA"/>
</dbReference>
<dbReference type="Gene3D" id="1.10.10.2840">
    <property type="entry name" value="PucR C-terminal helix-turn-helix domain"/>
    <property type="match status" value="1"/>
</dbReference>
<proteinExistence type="inferred from homology"/>
<comment type="caution">
    <text evidence="5">The sequence shown here is derived from an EMBL/GenBank/DDBJ whole genome shotgun (WGS) entry which is preliminary data.</text>
</comment>
<gene>
    <name evidence="5" type="ORF">HH308_01480</name>
</gene>
<organism evidence="5 6">
    <name type="scientific">Gordonia asplenii</name>
    <dbReference type="NCBI Taxonomy" id="2725283"/>
    <lineage>
        <taxon>Bacteria</taxon>
        <taxon>Bacillati</taxon>
        <taxon>Actinomycetota</taxon>
        <taxon>Actinomycetes</taxon>
        <taxon>Mycobacteriales</taxon>
        <taxon>Gordoniaceae</taxon>
        <taxon>Gordonia</taxon>
    </lineage>
</organism>
<accession>A0A848KLA7</accession>
<dbReference type="InterPro" id="IPR051448">
    <property type="entry name" value="CdaR-like_regulators"/>
</dbReference>
<evidence type="ECO:0000259" key="2">
    <source>
        <dbReference type="Pfam" id="PF13556"/>
    </source>
</evidence>
<dbReference type="InterPro" id="IPR041522">
    <property type="entry name" value="CdaR_GGDEF"/>
</dbReference>
<dbReference type="Pfam" id="PF17853">
    <property type="entry name" value="GGDEF_2"/>
    <property type="match status" value="1"/>
</dbReference>
<dbReference type="Proteomes" id="UP000550729">
    <property type="component" value="Unassembled WGS sequence"/>
</dbReference>
<sequence length="389" mass="42512">MNVRLGSLSRTVAETIARDVDFYASTDVVPIERITETVRHNFEFVISGMRGDEAFDTTPARITGTDRASRGVPLTALMHAYRIGFQMVWREFMAVAQDNEHFSRRAVLAATERMWLGQDAFIVAMASAHREQTTSKILDDAAERAALTEHLLEGRVTSQTSLWEIAAHLRIPTRGPYLAIAATAPTVGKQPLPGVDAKMRALDLYSAWRLLPDQQIGIVHAPSAASRASVLELLSRIAVGRVGVSAPFAELADTAKALRYARVAVNGPGSGVTQFDDSVLGIAAVSTPEVSLDVANTVLSKLYALPDDDREPLFDTFRTWVDAGGNINTTAERMFVHRNTVRHRLRRIEELSGRSTTAPRELAELCLAFEVDAHFPASAGDLSHTDPPT</sequence>
<dbReference type="InterPro" id="IPR042070">
    <property type="entry name" value="PucR_C-HTH_sf"/>
</dbReference>
<protein>
    <submittedName>
        <fullName evidence="5">PucR family transcriptional regulator</fullName>
    </submittedName>
</protein>
<evidence type="ECO:0000259" key="4">
    <source>
        <dbReference type="Pfam" id="PF17853"/>
    </source>
</evidence>
<feature type="domain" description="CdaR GGDEF-like" evidence="4">
    <location>
        <begin position="154"/>
        <end position="265"/>
    </location>
</feature>
<dbReference type="Pfam" id="PF13556">
    <property type="entry name" value="HTH_30"/>
    <property type="match status" value="1"/>
</dbReference>
<feature type="domain" description="RsbT co-antagonist protein RsbRD N-terminal" evidence="3">
    <location>
        <begin position="8"/>
        <end position="144"/>
    </location>
</feature>
<evidence type="ECO:0000259" key="3">
    <source>
        <dbReference type="Pfam" id="PF14361"/>
    </source>
</evidence>
<dbReference type="PANTHER" id="PTHR33744">
    <property type="entry name" value="CARBOHYDRATE DIACID REGULATOR"/>
    <property type="match status" value="1"/>
</dbReference>
<keyword evidence="6" id="KW-1185">Reference proteome</keyword>
<dbReference type="Pfam" id="PF14361">
    <property type="entry name" value="RsbRD_N"/>
    <property type="match status" value="1"/>
</dbReference>
<dbReference type="InterPro" id="IPR025751">
    <property type="entry name" value="RsbRD_N_dom"/>
</dbReference>
<evidence type="ECO:0000256" key="1">
    <source>
        <dbReference type="ARBA" id="ARBA00006754"/>
    </source>
</evidence>
<dbReference type="PANTHER" id="PTHR33744:SF1">
    <property type="entry name" value="DNA-BINDING TRANSCRIPTIONAL ACTIVATOR ADER"/>
    <property type="match status" value="1"/>
</dbReference>
<feature type="domain" description="PucR C-terminal helix-turn-helix" evidence="2">
    <location>
        <begin position="313"/>
        <end position="370"/>
    </location>
</feature>